<evidence type="ECO:0000313" key="10">
    <source>
        <dbReference type="Proteomes" id="UP001642360"/>
    </source>
</evidence>
<dbReference type="FunFam" id="3.30.200.20:FF:000216">
    <property type="entry name" value="Putative serine/threonine-protein kinase dyrk2"/>
    <property type="match status" value="1"/>
</dbReference>
<gene>
    <name evidence="9" type="ORF">ILEXP_LOCUS2752</name>
</gene>
<evidence type="ECO:0000313" key="9">
    <source>
        <dbReference type="EMBL" id="CAK9135792.1"/>
    </source>
</evidence>
<accession>A0ABC8R148</accession>
<evidence type="ECO:0000256" key="7">
    <source>
        <dbReference type="SAM" id="MobiDB-lite"/>
    </source>
</evidence>
<dbReference type="AlphaFoldDB" id="A0ABC8R148"/>
<keyword evidence="1" id="KW-0723">Serine/threonine-protein kinase</keyword>
<dbReference type="PANTHER" id="PTHR24058">
    <property type="entry name" value="DUAL SPECIFICITY PROTEIN KINASE"/>
    <property type="match status" value="1"/>
</dbReference>
<dbReference type="Gene3D" id="1.10.510.10">
    <property type="entry name" value="Transferase(Phosphotransferase) domain 1"/>
    <property type="match status" value="1"/>
</dbReference>
<keyword evidence="2" id="KW-0597">Phosphoprotein</keyword>
<dbReference type="InterPro" id="IPR008271">
    <property type="entry name" value="Ser/Thr_kinase_AS"/>
</dbReference>
<dbReference type="SMART" id="SM00220">
    <property type="entry name" value="S_TKc"/>
    <property type="match status" value="1"/>
</dbReference>
<dbReference type="PANTHER" id="PTHR24058:SF113">
    <property type="entry name" value="HYPOTHETICAL SER-THR PROTEIN KINASE"/>
    <property type="match status" value="1"/>
</dbReference>
<feature type="domain" description="Protein kinase" evidence="8">
    <location>
        <begin position="820"/>
        <end position="1122"/>
    </location>
</feature>
<sequence length="1131" mass="128520">MAVSDIEAVIKFLRKNGLSESESALMEDILEKSKLGSADFERFLFPMVPPPPPLKIPSIRRQSEEELGLRPVDSNSGSSDDEFVSLGSSTTELCSSEFTNPYGVGTATGANSQASSDRLSQFGTARDYHDFDMQNDLYWYKEKDEDYAMPHYFGGSDCFGGPSEDKFVMTQETEKQREDQSGLNPICADFQSVEITNYLDKPWPFDVTSTNDIEKVVGVTDYFNLDAKNLLLERGIEKDKEVLAVYSCLSPLCVCCAEGRENHGRDPADYNLGVLKVPEIDGFQKSAKGVNSECDSALEYNNNKCCDHPTKRDSIYDVFGDFKSNADFHSRVANKDLLSNEYDNNDYADAQEVVGEPHAPDAVSGDEGGVASDELQMYSNEDEYEVFNLRIIHRKNRTGFEENKDLPIVINSIIAGRYYVTEYLGSAAFSKVVQAHDLCTGMDVCLKIIKNDKDFFDQSLDEIKLLKFVNKHDPGDDRHILRLYDYFYFQLIHPSNSSEFTNPYGVGTATGANSQASSDRLSQFGTARDYHDFDMQNDLYWYKEKDEDYAMPHYFGGSDCFGGPSEDKFVMTQETEKQREDQSGLNPICADFQSVEITNYLDKPWPFDVTSTNDIEKVVGVTDYFNLDAKNLLLERGIEKDKEVLAVYSCLSPLCVCCAEGRENHGRDPADYNLGVLKVPEIDGFQKSAKGVNSECDSALEYNNNKCCDHPTKRDSIYDVFGDFKSNADFHSRVANKDLLSNEYDNNDYADAQEVVGEPHAPDAVSGDEGGVASDELQMYSNEDEYEVFNLRIIHRKNRTGFEENKDLPIVINSIIAGRYYVTEYLGSAAFSKVVQAHDLCTGMDVCLKIIKNDKDFFDQSLDEIKLLKFVNKHDPGDDRHILRLYDYFYFQEHLIIVCELLRANLYEFQKYNRESGGEPYFTVSRLQVITRQCLEALEYLHELGIMHCDLKPENILIKSYRRCDIKVIDLGSSCFQTDNLCLYVQSRSYRAPEVILGLPYDQKIDLWSLGCILAELCSGEVLLPNEAIVMLLARMIGMLGPIDEDMLMRGQETYKYFTKDYDLYLINEETNQLEYIIPEESSLEHHLQVSDIGFISFVKELLEINPQRRPTAREALEHPWLSHSYELNSY</sequence>
<protein>
    <recommendedName>
        <fullName evidence="8">Protein kinase domain-containing protein</fullName>
    </recommendedName>
</protein>
<feature type="region of interest" description="Disordered" evidence="7">
    <location>
        <begin position="63"/>
        <end position="86"/>
    </location>
</feature>
<keyword evidence="4" id="KW-0547">Nucleotide-binding</keyword>
<dbReference type="Gene3D" id="3.30.200.20">
    <property type="entry name" value="Phosphorylase Kinase, domain 1"/>
    <property type="match status" value="2"/>
</dbReference>
<evidence type="ECO:0000256" key="4">
    <source>
        <dbReference type="ARBA" id="ARBA00022741"/>
    </source>
</evidence>
<dbReference type="GO" id="GO:0005524">
    <property type="term" value="F:ATP binding"/>
    <property type="evidence" value="ECO:0007669"/>
    <property type="project" value="UniProtKB-KW"/>
</dbReference>
<dbReference type="Pfam" id="PF00069">
    <property type="entry name" value="Pkinase"/>
    <property type="match status" value="1"/>
</dbReference>
<dbReference type="InterPro" id="IPR000719">
    <property type="entry name" value="Prot_kinase_dom"/>
</dbReference>
<keyword evidence="5" id="KW-0418">Kinase</keyword>
<evidence type="ECO:0000256" key="6">
    <source>
        <dbReference type="ARBA" id="ARBA00022840"/>
    </source>
</evidence>
<evidence type="ECO:0000256" key="3">
    <source>
        <dbReference type="ARBA" id="ARBA00022679"/>
    </source>
</evidence>
<dbReference type="SUPFAM" id="SSF56112">
    <property type="entry name" value="Protein kinase-like (PK-like)"/>
    <property type="match status" value="2"/>
</dbReference>
<keyword evidence="3" id="KW-0808">Transferase</keyword>
<evidence type="ECO:0000256" key="2">
    <source>
        <dbReference type="ARBA" id="ARBA00022553"/>
    </source>
</evidence>
<dbReference type="PROSITE" id="PS00108">
    <property type="entry name" value="PROTEIN_KINASE_ST"/>
    <property type="match status" value="1"/>
</dbReference>
<keyword evidence="10" id="KW-1185">Reference proteome</keyword>
<dbReference type="Proteomes" id="UP001642360">
    <property type="component" value="Unassembled WGS sequence"/>
</dbReference>
<reference evidence="9 10" key="1">
    <citation type="submission" date="2024-02" db="EMBL/GenBank/DDBJ databases">
        <authorList>
            <person name="Vignale AGUSTIN F."/>
            <person name="Sosa J E."/>
            <person name="Modenutti C."/>
        </authorList>
    </citation>
    <scope>NUCLEOTIDE SEQUENCE [LARGE SCALE GENOMIC DNA]</scope>
</reference>
<comment type="caution">
    <text evidence="9">The sequence shown here is derived from an EMBL/GenBank/DDBJ whole genome shotgun (WGS) entry which is preliminary data.</text>
</comment>
<keyword evidence="6" id="KW-0067">ATP-binding</keyword>
<dbReference type="InterPro" id="IPR011009">
    <property type="entry name" value="Kinase-like_dom_sf"/>
</dbReference>
<evidence type="ECO:0000259" key="8">
    <source>
        <dbReference type="PROSITE" id="PS50011"/>
    </source>
</evidence>
<dbReference type="EMBL" id="CAUOFW020000725">
    <property type="protein sequence ID" value="CAK9135792.1"/>
    <property type="molecule type" value="Genomic_DNA"/>
</dbReference>
<organism evidence="9 10">
    <name type="scientific">Ilex paraguariensis</name>
    <name type="common">yerba mate</name>
    <dbReference type="NCBI Taxonomy" id="185542"/>
    <lineage>
        <taxon>Eukaryota</taxon>
        <taxon>Viridiplantae</taxon>
        <taxon>Streptophyta</taxon>
        <taxon>Embryophyta</taxon>
        <taxon>Tracheophyta</taxon>
        <taxon>Spermatophyta</taxon>
        <taxon>Magnoliopsida</taxon>
        <taxon>eudicotyledons</taxon>
        <taxon>Gunneridae</taxon>
        <taxon>Pentapetalae</taxon>
        <taxon>asterids</taxon>
        <taxon>campanulids</taxon>
        <taxon>Aquifoliales</taxon>
        <taxon>Aquifoliaceae</taxon>
        <taxon>Ilex</taxon>
    </lineage>
</organism>
<dbReference type="InterPro" id="IPR050494">
    <property type="entry name" value="Ser_Thr_dual-spec_kinase"/>
</dbReference>
<dbReference type="GO" id="GO:0004674">
    <property type="term" value="F:protein serine/threonine kinase activity"/>
    <property type="evidence" value="ECO:0007669"/>
    <property type="project" value="UniProtKB-KW"/>
</dbReference>
<dbReference type="FunFam" id="1.10.510.10:FF:000380">
    <property type="entry name" value="Serine/threonine-protein kinase ppk15"/>
    <property type="match status" value="1"/>
</dbReference>
<dbReference type="PROSITE" id="PS50011">
    <property type="entry name" value="PROTEIN_KINASE_DOM"/>
    <property type="match status" value="1"/>
</dbReference>
<name>A0ABC8R148_9AQUA</name>
<dbReference type="CDD" id="cd14133">
    <property type="entry name" value="PKc_DYRK_like"/>
    <property type="match status" value="1"/>
</dbReference>
<evidence type="ECO:0000256" key="1">
    <source>
        <dbReference type="ARBA" id="ARBA00022527"/>
    </source>
</evidence>
<proteinExistence type="predicted"/>
<evidence type="ECO:0000256" key="5">
    <source>
        <dbReference type="ARBA" id="ARBA00022777"/>
    </source>
</evidence>